<dbReference type="GeneID" id="23799470"/>
<reference evidence="2 4" key="1">
    <citation type="journal article" date="2011" name="J. Bacteriol.">
        <title>Genome sequence of Halorhabdus tiamatea, the first archaeon isolated from a deep-sea anoxic brine lake.</title>
        <authorList>
            <person name="Antunes A."/>
            <person name="Alam I."/>
            <person name="Bajic V.B."/>
            <person name="Stingl U."/>
        </authorList>
    </citation>
    <scope>NUCLEOTIDE SEQUENCE [LARGE SCALE GENOMIC DNA]</scope>
    <source>
        <strain evidence="2 4">SARL4B</strain>
    </source>
</reference>
<dbReference type="InterPro" id="IPR058440">
    <property type="entry name" value="DUF8127"/>
</dbReference>
<name>U2DFF3_9EURY</name>
<keyword evidence="1" id="KW-0812">Transmembrane</keyword>
<dbReference type="EMBL" id="AFNT02000055">
    <property type="protein sequence ID" value="ERJ04817.1"/>
    <property type="molecule type" value="Genomic_DNA"/>
</dbReference>
<dbReference type="eggNOG" id="arCOG09251">
    <property type="taxonomic scope" value="Archaea"/>
</dbReference>
<evidence type="ECO:0000313" key="3">
    <source>
        <dbReference type="EMBL" id="ERJ06132.1"/>
    </source>
</evidence>
<keyword evidence="1" id="KW-1133">Transmembrane helix</keyword>
<dbReference type="RefSeq" id="WP_021029533.1">
    <property type="nucleotide sequence ID" value="NC_021921.1"/>
</dbReference>
<reference evidence="2 4" key="2">
    <citation type="journal article" date="2013" name="PLoS ONE">
        <title>INDIGO - INtegrated Data Warehouse of MIcrobial GenOmes with Examples from the Red Sea Extremophiles.</title>
        <authorList>
            <person name="Alam I."/>
            <person name="Antunes A."/>
            <person name="Kamau A.A."/>
            <person name="Ba Alawi W."/>
            <person name="Kalkatawi M."/>
            <person name="Stingl U."/>
            <person name="Bajic V.B."/>
        </authorList>
    </citation>
    <scope>NUCLEOTIDE SEQUENCE [LARGE SCALE GENOMIC DNA]</scope>
    <source>
        <strain evidence="2 4">SARL4B</strain>
    </source>
</reference>
<dbReference type="Pfam" id="PF26448">
    <property type="entry name" value="DUF8127"/>
    <property type="match status" value="1"/>
</dbReference>
<keyword evidence="1" id="KW-0472">Membrane</keyword>
<dbReference type="EMBL" id="AFNT02000019">
    <property type="protein sequence ID" value="ERJ06132.1"/>
    <property type="molecule type" value="Genomic_DNA"/>
</dbReference>
<protein>
    <submittedName>
        <fullName evidence="2">Uncharacterized protein</fullName>
    </submittedName>
</protein>
<dbReference type="PATRIC" id="fig|1033806.13.peg.1535"/>
<gene>
    <name evidence="3" type="ORF">HLRTI_001751</name>
    <name evidence="2" type="ORF">HLRTI_003220</name>
</gene>
<evidence type="ECO:0000313" key="2">
    <source>
        <dbReference type="EMBL" id="ERJ04817.1"/>
    </source>
</evidence>
<evidence type="ECO:0000256" key="1">
    <source>
        <dbReference type="SAM" id="Phobius"/>
    </source>
</evidence>
<comment type="caution">
    <text evidence="2">The sequence shown here is derived from an EMBL/GenBank/DDBJ whole genome shotgun (WGS) entry which is preliminary data.</text>
</comment>
<dbReference type="Proteomes" id="UP000003861">
    <property type="component" value="Unassembled WGS sequence"/>
</dbReference>
<evidence type="ECO:0000313" key="4">
    <source>
        <dbReference type="Proteomes" id="UP000003861"/>
    </source>
</evidence>
<feature type="transmembrane region" description="Helical" evidence="1">
    <location>
        <begin position="221"/>
        <end position="239"/>
    </location>
</feature>
<accession>U2DFF3</accession>
<proteinExistence type="predicted"/>
<dbReference type="AlphaFoldDB" id="U2DFF3"/>
<organism evidence="2 4">
    <name type="scientific">Halorhabdus tiamatea SARL4B</name>
    <dbReference type="NCBI Taxonomy" id="1033806"/>
    <lineage>
        <taxon>Archaea</taxon>
        <taxon>Methanobacteriati</taxon>
        <taxon>Methanobacteriota</taxon>
        <taxon>Stenosarchaea group</taxon>
        <taxon>Halobacteria</taxon>
        <taxon>Halobacteriales</taxon>
        <taxon>Haloarculaceae</taxon>
        <taxon>Halorhabdus</taxon>
    </lineage>
</organism>
<dbReference type="OrthoDB" id="174768at2157"/>
<sequence>MSSGGSRTSFRRDLLLGLLAVGLLTAPVWGSTLNLNEPTYRYERLEVVTNGSSIEYADQPVTQLRVPISDAIACSGRWTRVCGLERFVLENRPIPTETYTSRADYDGSVGPANPYQYALRNQSLYEPTSVVNESSRNADGMYRIEMDLEPVSPETVLRRVSTPATAEDAVPSLVAQTARTGTVTAHRSVEVPHTPIQLENGSYYRVYLAETTDDIPPISQLVHFLLVYIAPLFGIYFLVRIRQRVEITYIGSNSR</sequence>